<dbReference type="Proteomes" id="UP001280121">
    <property type="component" value="Unassembled WGS sequence"/>
</dbReference>
<feature type="compositionally biased region" description="Basic and acidic residues" evidence="4">
    <location>
        <begin position="110"/>
        <end position="122"/>
    </location>
</feature>
<dbReference type="CDD" id="cd00167">
    <property type="entry name" value="SANT"/>
    <property type="match status" value="1"/>
</dbReference>
<dbReference type="InterPro" id="IPR036132">
    <property type="entry name" value="Vac_ATP_synth_c_sf"/>
</dbReference>
<evidence type="ECO:0000256" key="3">
    <source>
        <dbReference type="ARBA" id="ARBA00023242"/>
    </source>
</evidence>
<evidence type="ECO:0000313" key="7">
    <source>
        <dbReference type="Proteomes" id="UP001280121"/>
    </source>
</evidence>
<dbReference type="InterPro" id="IPR001005">
    <property type="entry name" value="SANT/Myb"/>
</dbReference>
<dbReference type="GO" id="GO:0015078">
    <property type="term" value="F:proton transmembrane transporter activity"/>
    <property type="evidence" value="ECO:0007669"/>
    <property type="project" value="InterPro"/>
</dbReference>
<name>A0AAD9TXX6_9ROSI</name>
<dbReference type="GO" id="GO:0005634">
    <property type="term" value="C:nucleus"/>
    <property type="evidence" value="ECO:0007669"/>
    <property type="project" value="UniProtKB-SubCell"/>
</dbReference>
<dbReference type="Pfam" id="PF00249">
    <property type="entry name" value="Myb_DNA-binding"/>
    <property type="match status" value="1"/>
</dbReference>
<dbReference type="Gene3D" id="1.10.10.60">
    <property type="entry name" value="Homeodomain-like"/>
    <property type="match status" value="2"/>
</dbReference>
<keyword evidence="7" id="KW-1185">Reference proteome</keyword>
<dbReference type="GO" id="GO:0033180">
    <property type="term" value="C:proton-transporting V-type ATPase, V1 domain"/>
    <property type="evidence" value="ECO:0007669"/>
    <property type="project" value="InterPro"/>
</dbReference>
<accession>A0AAD9TXX6</accession>
<dbReference type="PROSITE" id="PS51294">
    <property type="entry name" value="HTH_MYB"/>
    <property type="match status" value="1"/>
</dbReference>
<evidence type="ECO:0000256" key="1">
    <source>
        <dbReference type="ARBA" id="ARBA00004123"/>
    </source>
</evidence>
<proteinExistence type="predicted"/>
<dbReference type="GO" id="GO:0003677">
    <property type="term" value="F:DNA binding"/>
    <property type="evidence" value="ECO:0007669"/>
    <property type="project" value="UniProtKB-KW"/>
</dbReference>
<evidence type="ECO:0000256" key="4">
    <source>
        <dbReference type="SAM" id="MobiDB-lite"/>
    </source>
</evidence>
<dbReference type="PANTHER" id="PTHR10641:SF1418">
    <property type="entry name" value="MYB-RELATED TRANSCRIPTION FACTOR"/>
    <property type="match status" value="1"/>
</dbReference>
<sequence>MKLKLQLVRSALLQLVRSTSTRQSFKGILRSGKSCRLRWMNYLKPGIKRGDFTAEEALTIITLRRQLGNKLPGRTDNEIKNHWHTTLKNFQETQTTSNSSSSTTTTIEASYDHDQNNPHEVYDDLSSLPSSSRESNSLDCCNNNNIVTAPLSNYRAAASDEIYNKNQTIEIENCINIGNSYSSETLFGEYQSFWEHPLLFPMETSLYTDPADFMVSTSDRWEFQRSLSQDQATYCGSKEGIRFVWDDPKYQAMSTLREIMDGIHTQVSEIEDDLKRYAAFGRERLFSKEFQDLVPSWSSRNNFIWKYMATNDMSEASTKYPTLQRHHWLQQVHELGRP</sequence>
<keyword evidence="2" id="KW-0238">DNA-binding</keyword>
<dbReference type="SMART" id="SM00717">
    <property type="entry name" value="SANT"/>
    <property type="match status" value="1"/>
</dbReference>
<protein>
    <recommendedName>
        <fullName evidence="5">HTH myb-type domain-containing protein</fullName>
    </recommendedName>
</protein>
<feature type="region of interest" description="Disordered" evidence="4">
    <location>
        <begin position="90"/>
        <end position="136"/>
    </location>
</feature>
<keyword evidence="3" id="KW-0539">Nucleus</keyword>
<dbReference type="InterPro" id="IPR009057">
    <property type="entry name" value="Homeodomain-like_sf"/>
</dbReference>
<feature type="domain" description="HTH myb-type" evidence="5">
    <location>
        <begin position="44"/>
        <end position="91"/>
    </location>
</feature>
<dbReference type="InterPro" id="IPR015495">
    <property type="entry name" value="Myb_TF_plants"/>
</dbReference>
<feature type="compositionally biased region" description="Low complexity" evidence="4">
    <location>
        <begin position="93"/>
        <end position="106"/>
    </location>
</feature>
<dbReference type="AlphaFoldDB" id="A0AAD9TXX6"/>
<feature type="compositionally biased region" description="Low complexity" evidence="4">
    <location>
        <begin position="124"/>
        <end position="136"/>
    </location>
</feature>
<evidence type="ECO:0000313" key="6">
    <source>
        <dbReference type="EMBL" id="KAK2644240.1"/>
    </source>
</evidence>
<reference evidence="6" key="1">
    <citation type="journal article" date="2023" name="Plant J.">
        <title>Genome sequences and population genomics provide insights into the demographic history, inbreeding, and mutation load of two 'living fossil' tree species of Dipteronia.</title>
        <authorList>
            <person name="Feng Y."/>
            <person name="Comes H.P."/>
            <person name="Chen J."/>
            <person name="Zhu S."/>
            <person name="Lu R."/>
            <person name="Zhang X."/>
            <person name="Li P."/>
            <person name="Qiu J."/>
            <person name="Olsen K.M."/>
            <person name="Qiu Y."/>
        </authorList>
    </citation>
    <scope>NUCLEOTIDE SEQUENCE</scope>
    <source>
        <strain evidence="6">KIB01</strain>
    </source>
</reference>
<dbReference type="EMBL" id="JANJYI010000006">
    <property type="protein sequence ID" value="KAK2644240.1"/>
    <property type="molecule type" value="Genomic_DNA"/>
</dbReference>
<comment type="caution">
    <text evidence="6">The sequence shown here is derived from an EMBL/GenBank/DDBJ whole genome shotgun (WGS) entry which is preliminary data.</text>
</comment>
<organism evidence="6 7">
    <name type="scientific">Dipteronia dyeriana</name>
    <dbReference type="NCBI Taxonomy" id="168575"/>
    <lineage>
        <taxon>Eukaryota</taxon>
        <taxon>Viridiplantae</taxon>
        <taxon>Streptophyta</taxon>
        <taxon>Embryophyta</taxon>
        <taxon>Tracheophyta</taxon>
        <taxon>Spermatophyta</taxon>
        <taxon>Magnoliopsida</taxon>
        <taxon>eudicotyledons</taxon>
        <taxon>Gunneridae</taxon>
        <taxon>Pentapetalae</taxon>
        <taxon>rosids</taxon>
        <taxon>malvids</taxon>
        <taxon>Sapindales</taxon>
        <taxon>Sapindaceae</taxon>
        <taxon>Hippocastanoideae</taxon>
        <taxon>Acereae</taxon>
        <taxon>Dipteronia</taxon>
    </lineage>
</organism>
<dbReference type="InterPro" id="IPR017930">
    <property type="entry name" value="Myb_dom"/>
</dbReference>
<gene>
    <name evidence="6" type="ORF">Ddye_019435</name>
</gene>
<dbReference type="PANTHER" id="PTHR10641">
    <property type="entry name" value="MYB FAMILY TRANSCRIPTION FACTOR"/>
    <property type="match status" value="1"/>
</dbReference>
<evidence type="ECO:0000259" key="5">
    <source>
        <dbReference type="PROSITE" id="PS51294"/>
    </source>
</evidence>
<dbReference type="SUPFAM" id="SSF46689">
    <property type="entry name" value="Homeodomain-like"/>
    <property type="match status" value="1"/>
</dbReference>
<evidence type="ECO:0000256" key="2">
    <source>
        <dbReference type="ARBA" id="ARBA00023125"/>
    </source>
</evidence>
<comment type="subcellular location">
    <subcellularLocation>
        <location evidence="1">Nucleus</location>
    </subcellularLocation>
</comment>
<dbReference type="SUPFAM" id="SSF118203">
    <property type="entry name" value="Vacuolar ATP synthase subunit C"/>
    <property type="match status" value="1"/>
</dbReference>